<gene>
    <name evidence="2" type="ORF">PSTT_05611</name>
</gene>
<keyword evidence="3" id="KW-1185">Reference proteome</keyword>
<name>A0A2S4VMX5_9BASI</name>
<evidence type="ECO:0000259" key="1">
    <source>
        <dbReference type="Pfam" id="PF21056"/>
    </source>
</evidence>
<reference evidence="2" key="1">
    <citation type="submission" date="2017-12" db="EMBL/GenBank/DDBJ databases">
        <title>Gene loss provides genomic basis for host adaptation in cereal stripe rust fungi.</title>
        <authorList>
            <person name="Xia C."/>
        </authorList>
    </citation>
    <scope>NUCLEOTIDE SEQUENCE [LARGE SCALE GENOMIC DNA]</scope>
    <source>
        <strain evidence="2">93-210</strain>
    </source>
</reference>
<dbReference type="AlphaFoldDB" id="A0A2S4VMX5"/>
<evidence type="ECO:0000313" key="2">
    <source>
        <dbReference type="EMBL" id="POW10901.1"/>
    </source>
</evidence>
<dbReference type="PANTHER" id="PTHR48159">
    <property type="entry name" value="MULE DOMAIN-CONTAINING PROTEIN"/>
    <property type="match status" value="1"/>
</dbReference>
<feature type="non-terminal residue" evidence="2">
    <location>
        <position position="443"/>
    </location>
</feature>
<protein>
    <recommendedName>
        <fullName evidence="1">ZSWIM1/3 RNaseH-like domain-containing protein</fullName>
    </recommendedName>
</protein>
<proteinExistence type="predicted"/>
<evidence type="ECO:0000313" key="3">
    <source>
        <dbReference type="Proteomes" id="UP000239156"/>
    </source>
</evidence>
<organism evidence="2 3">
    <name type="scientific">Puccinia striiformis</name>
    <dbReference type="NCBI Taxonomy" id="27350"/>
    <lineage>
        <taxon>Eukaryota</taxon>
        <taxon>Fungi</taxon>
        <taxon>Dikarya</taxon>
        <taxon>Basidiomycota</taxon>
        <taxon>Pucciniomycotina</taxon>
        <taxon>Pucciniomycetes</taxon>
        <taxon>Pucciniales</taxon>
        <taxon>Pucciniaceae</taxon>
        <taxon>Puccinia</taxon>
    </lineage>
</organism>
<accession>A0A2S4VMX5</accession>
<dbReference type="VEuPathDB" id="FungiDB:PSTT_05611"/>
<dbReference type="VEuPathDB" id="FungiDB:PSHT_00402"/>
<comment type="caution">
    <text evidence="2">The sequence shown here is derived from an EMBL/GenBank/DDBJ whole genome shotgun (WGS) entry which is preliminary data.</text>
</comment>
<feature type="domain" description="ZSWIM1/3 RNaseH-like" evidence="1">
    <location>
        <begin position="175"/>
        <end position="291"/>
    </location>
</feature>
<dbReference type="Proteomes" id="UP000239156">
    <property type="component" value="Unassembled WGS sequence"/>
</dbReference>
<dbReference type="PANTHER" id="PTHR48159:SF1">
    <property type="entry name" value="MEMBRANE-ASSOCIATED GIANT PROTEIN ANTIGEN, PUTATIVE-RELATED"/>
    <property type="match status" value="1"/>
</dbReference>
<sequence>MKSVVATPQPPSHPLIKDIWGVVQPPFTQELPVPHGVPSAPNALQLVRHIGGCFPVLPDSPYYFSIPGNTLFEAQVFVKAMCQTIRWNLNRHTLHDNDTGTVSRLHHFKLEFRCPCHGLSKTTFQSHKKITSPVAVVEWNWMHNHDRNSLDDMLVTRVPEAVDRWLKDCRKWATLVDIQDSKSFLFAFQSVWQKKMMQNHRGGMLMIDATHNTVANNFMEGKLKISLYTVMLHDPIVGKGLPVAWAFTLAESHEPVRRLLSWLQDTSGSRLQSVMSDCALAIANAVAHTFPPLSGDCTKHYWCLFHVFKAFKAKAKTLLPGRADEAYQAFRKIVYSPLDPNLSLISFWLRWREVSPVFGSYVWKQWIWRLTHWSMFFQTTAHQGVHTNPYTEAWHRVLKDEYIRPRACKRIDEVLHILIHEIEPKYRWSQLQVANGFVGQTIN</sequence>
<dbReference type="EMBL" id="PKSL01000042">
    <property type="protein sequence ID" value="POW10901.1"/>
    <property type="molecule type" value="Genomic_DNA"/>
</dbReference>
<dbReference type="Pfam" id="PF21056">
    <property type="entry name" value="ZSWIM1-3_RNaseH-like"/>
    <property type="match status" value="1"/>
</dbReference>
<dbReference type="InterPro" id="IPR048324">
    <property type="entry name" value="ZSWIM1-3_RNaseH-like"/>
</dbReference>